<keyword evidence="3 5" id="KW-1133">Transmembrane helix</keyword>
<feature type="domain" description="CWH43-like N-terminal" evidence="6">
    <location>
        <begin position="7"/>
        <end position="179"/>
    </location>
</feature>
<evidence type="ECO:0000256" key="3">
    <source>
        <dbReference type="ARBA" id="ARBA00022989"/>
    </source>
</evidence>
<evidence type="ECO:0000256" key="4">
    <source>
        <dbReference type="ARBA" id="ARBA00023136"/>
    </source>
</evidence>
<dbReference type="InterPro" id="IPR019402">
    <property type="entry name" value="CWH43_N"/>
</dbReference>
<dbReference type="KEGG" id="sre:PTSG_07691"/>
<feature type="transmembrane region" description="Helical" evidence="5">
    <location>
        <begin position="165"/>
        <end position="186"/>
    </location>
</feature>
<evidence type="ECO:0000313" key="8">
    <source>
        <dbReference type="Proteomes" id="UP000007799"/>
    </source>
</evidence>
<dbReference type="Proteomes" id="UP000007799">
    <property type="component" value="Unassembled WGS sequence"/>
</dbReference>
<comment type="subcellular location">
    <subcellularLocation>
        <location evidence="1">Endomembrane system</location>
        <topology evidence="1">Multi-pass membrane protein</topology>
    </subcellularLocation>
</comment>
<dbReference type="RefSeq" id="XP_004991488.1">
    <property type="nucleotide sequence ID" value="XM_004991431.1"/>
</dbReference>
<dbReference type="Pfam" id="PF10277">
    <property type="entry name" value="Frag1"/>
    <property type="match status" value="1"/>
</dbReference>
<dbReference type="PANTHER" id="PTHR21324">
    <property type="entry name" value="FASTING-INDUCIBLE INTEGRAL MEMBRANE PROTEIN TM6P1-RELATED"/>
    <property type="match status" value="1"/>
</dbReference>
<gene>
    <name evidence="7" type="ORF">PTSG_07691</name>
</gene>
<keyword evidence="2 5" id="KW-0812">Transmembrane</keyword>
<feature type="transmembrane region" description="Helical" evidence="5">
    <location>
        <begin position="7"/>
        <end position="32"/>
    </location>
</feature>
<evidence type="ECO:0000313" key="7">
    <source>
        <dbReference type="EMBL" id="EGD76574.1"/>
    </source>
</evidence>
<feature type="transmembrane region" description="Helical" evidence="5">
    <location>
        <begin position="93"/>
        <end position="114"/>
    </location>
</feature>
<sequence length="203" mass="22347">MARFRAAIPLIACGIAITTIILCFIISQSLGHDTGGLTWPYVSDTGRDDPEHIVFAIGLTVAAVFYVVTWKIVVQYVRSLFSDDEFTGGVKFALGAVLVLQILAAIGLALLAIFDTLDYPTVHLISAILFFVLSIIATTIVTVVYYRRAKHKDDDSTINNARFKLAVLCIIWILFIIYIPIGLPLADYEYDDVRTTDGTLGRA</sequence>
<evidence type="ECO:0000256" key="5">
    <source>
        <dbReference type="SAM" id="Phobius"/>
    </source>
</evidence>
<dbReference type="EMBL" id="GL832974">
    <property type="protein sequence ID" value="EGD76574.1"/>
    <property type="molecule type" value="Genomic_DNA"/>
</dbReference>
<reference evidence="7" key="1">
    <citation type="submission" date="2009-08" db="EMBL/GenBank/DDBJ databases">
        <title>Annotation of Salpingoeca rosetta.</title>
        <authorList>
            <consortium name="The Broad Institute Genome Sequencing Platform"/>
            <person name="Russ C."/>
            <person name="Cuomo C."/>
            <person name="Burger G."/>
            <person name="Gray M.W."/>
            <person name="Holland P.W.H."/>
            <person name="King N."/>
            <person name="Lang F.B.F."/>
            <person name="Roger A.J."/>
            <person name="Ruiz-Trillo I."/>
            <person name="Young S.K."/>
            <person name="Zeng Q."/>
            <person name="Gargeya S."/>
            <person name="Alvarado L."/>
            <person name="Berlin A."/>
            <person name="Chapman S.B."/>
            <person name="Chen Z."/>
            <person name="Freedman E."/>
            <person name="Gellesch M."/>
            <person name="Goldberg J."/>
            <person name="Griggs A."/>
            <person name="Gujja S."/>
            <person name="Heilman E."/>
            <person name="Heiman D."/>
            <person name="Howarth C."/>
            <person name="Mehta T."/>
            <person name="Neiman D."/>
            <person name="Pearson M."/>
            <person name="Roberts A."/>
            <person name="Saif S."/>
            <person name="Shea T."/>
            <person name="Shenoy N."/>
            <person name="Sisk P."/>
            <person name="Stolte C."/>
            <person name="Sykes S."/>
            <person name="White J."/>
            <person name="Yandava C."/>
            <person name="Haas B."/>
            <person name="Nusbaum C."/>
            <person name="Birren B."/>
        </authorList>
    </citation>
    <scope>NUCLEOTIDE SEQUENCE [LARGE SCALE GENOMIC DNA]</scope>
    <source>
        <strain evidence="7">ATCC 50818</strain>
    </source>
</reference>
<dbReference type="AlphaFoldDB" id="F2UHH5"/>
<dbReference type="PANTHER" id="PTHR21324:SF2">
    <property type="entry name" value="EG:22E5.9 PROTEIN"/>
    <property type="match status" value="1"/>
</dbReference>
<accession>F2UHH5</accession>
<dbReference type="GO" id="GO:0012505">
    <property type="term" value="C:endomembrane system"/>
    <property type="evidence" value="ECO:0007669"/>
    <property type="project" value="UniProtKB-SubCell"/>
</dbReference>
<feature type="transmembrane region" description="Helical" evidence="5">
    <location>
        <begin position="120"/>
        <end position="145"/>
    </location>
</feature>
<dbReference type="InterPro" id="IPR050911">
    <property type="entry name" value="DRAM/TMEM150_Autophagy_Mod"/>
</dbReference>
<keyword evidence="4 5" id="KW-0472">Membrane</keyword>
<proteinExistence type="predicted"/>
<evidence type="ECO:0000256" key="2">
    <source>
        <dbReference type="ARBA" id="ARBA00022692"/>
    </source>
</evidence>
<dbReference type="eggNOG" id="ENOG502S0YF">
    <property type="taxonomic scope" value="Eukaryota"/>
</dbReference>
<dbReference type="FunCoup" id="F2UHH5">
    <property type="interactions" value="746"/>
</dbReference>
<evidence type="ECO:0000259" key="6">
    <source>
        <dbReference type="Pfam" id="PF10277"/>
    </source>
</evidence>
<dbReference type="OrthoDB" id="191706at2759"/>
<dbReference type="InParanoid" id="F2UHH5"/>
<feature type="transmembrane region" description="Helical" evidence="5">
    <location>
        <begin position="52"/>
        <end position="73"/>
    </location>
</feature>
<protein>
    <recommendedName>
        <fullName evidence="6">CWH43-like N-terminal domain-containing protein</fullName>
    </recommendedName>
</protein>
<dbReference type="OMA" id="KANDIWV"/>
<name>F2UHH5_SALR5</name>
<organism evidence="8">
    <name type="scientific">Salpingoeca rosetta (strain ATCC 50818 / BSB-021)</name>
    <dbReference type="NCBI Taxonomy" id="946362"/>
    <lineage>
        <taxon>Eukaryota</taxon>
        <taxon>Choanoflagellata</taxon>
        <taxon>Craspedida</taxon>
        <taxon>Salpingoecidae</taxon>
        <taxon>Salpingoeca</taxon>
    </lineage>
</organism>
<keyword evidence="8" id="KW-1185">Reference proteome</keyword>
<evidence type="ECO:0000256" key="1">
    <source>
        <dbReference type="ARBA" id="ARBA00004127"/>
    </source>
</evidence>
<dbReference type="GeneID" id="16072048"/>